<proteinExistence type="predicted"/>
<evidence type="ECO:0000256" key="1">
    <source>
        <dbReference type="SAM" id="MobiDB-lite"/>
    </source>
</evidence>
<dbReference type="AlphaFoldDB" id="A0A9P5NWH6"/>
<accession>A0A9P5NWH6</accession>
<feature type="transmembrane region" description="Helical" evidence="2">
    <location>
        <begin position="6"/>
        <end position="28"/>
    </location>
</feature>
<feature type="transmembrane region" description="Helical" evidence="2">
    <location>
        <begin position="74"/>
        <end position="91"/>
    </location>
</feature>
<evidence type="ECO:0000313" key="4">
    <source>
        <dbReference type="Proteomes" id="UP000724874"/>
    </source>
</evidence>
<keyword evidence="2" id="KW-0812">Transmembrane</keyword>
<dbReference type="OrthoDB" id="2384193at2759"/>
<comment type="caution">
    <text evidence="3">The sequence shown here is derived from an EMBL/GenBank/DDBJ whole genome shotgun (WGS) entry which is preliminary data.</text>
</comment>
<feature type="region of interest" description="Disordered" evidence="1">
    <location>
        <begin position="296"/>
        <end position="335"/>
    </location>
</feature>
<evidence type="ECO:0000256" key="2">
    <source>
        <dbReference type="SAM" id="Phobius"/>
    </source>
</evidence>
<name>A0A9P5NWH6_GYMJU</name>
<gene>
    <name evidence="3" type="ORF">CPB84DRAFT_1912674</name>
</gene>
<evidence type="ECO:0000313" key="3">
    <source>
        <dbReference type="EMBL" id="KAF8911575.1"/>
    </source>
</evidence>
<feature type="region of interest" description="Disordered" evidence="1">
    <location>
        <begin position="388"/>
        <end position="408"/>
    </location>
</feature>
<feature type="transmembrane region" description="Helical" evidence="2">
    <location>
        <begin position="224"/>
        <end position="245"/>
    </location>
</feature>
<organism evidence="3 4">
    <name type="scientific">Gymnopilus junonius</name>
    <name type="common">Spectacular rustgill mushroom</name>
    <name type="synonym">Gymnopilus spectabilis subsp. junonius</name>
    <dbReference type="NCBI Taxonomy" id="109634"/>
    <lineage>
        <taxon>Eukaryota</taxon>
        <taxon>Fungi</taxon>
        <taxon>Dikarya</taxon>
        <taxon>Basidiomycota</taxon>
        <taxon>Agaricomycotina</taxon>
        <taxon>Agaricomycetes</taxon>
        <taxon>Agaricomycetidae</taxon>
        <taxon>Agaricales</taxon>
        <taxon>Agaricineae</taxon>
        <taxon>Hymenogastraceae</taxon>
        <taxon>Gymnopilus</taxon>
    </lineage>
</organism>
<reference evidence="3" key="1">
    <citation type="submission" date="2020-11" db="EMBL/GenBank/DDBJ databases">
        <authorList>
            <consortium name="DOE Joint Genome Institute"/>
            <person name="Ahrendt S."/>
            <person name="Riley R."/>
            <person name="Andreopoulos W."/>
            <person name="LaButti K."/>
            <person name="Pangilinan J."/>
            <person name="Ruiz-duenas F.J."/>
            <person name="Barrasa J.M."/>
            <person name="Sanchez-Garcia M."/>
            <person name="Camarero S."/>
            <person name="Miyauchi S."/>
            <person name="Serrano A."/>
            <person name="Linde D."/>
            <person name="Babiker R."/>
            <person name="Drula E."/>
            <person name="Ayuso-Fernandez I."/>
            <person name="Pacheco R."/>
            <person name="Padilla G."/>
            <person name="Ferreira P."/>
            <person name="Barriuso J."/>
            <person name="Kellner H."/>
            <person name="Castanera R."/>
            <person name="Alfaro M."/>
            <person name="Ramirez L."/>
            <person name="Pisabarro A.G."/>
            <person name="Kuo A."/>
            <person name="Tritt A."/>
            <person name="Lipzen A."/>
            <person name="He G."/>
            <person name="Yan M."/>
            <person name="Ng V."/>
            <person name="Cullen D."/>
            <person name="Martin F."/>
            <person name="Rosso M.-N."/>
            <person name="Henrissat B."/>
            <person name="Hibbett D."/>
            <person name="Martinez A.T."/>
            <person name="Grigoriev I.V."/>
        </authorList>
    </citation>
    <scope>NUCLEOTIDE SEQUENCE</scope>
    <source>
        <strain evidence="3">AH 44721</strain>
    </source>
</reference>
<feature type="transmembrane region" description="Helical" evidence="2">
    <location>
        <begin position="103"/>
        <end position="125"/>
    </location>
</feature>
<sequence length="451" mass="51039">MSHSSPASYLVWTIMAAILGVFLIFHLWSFDRFKCLNTSSGAFKRIMTYSYLVTVPLIFVYALGNVIIKYHEGFIYVVGFGVVPKPYQLWAPTARASIFPLMLLFSIGWGFEMVTHLEELCFWLFLVNSGSGQQNWFQSLYFKAWIMGSAVAVIYMPLVTIFTRSDPLKSEAFTFLAGSLGSLSLTLWFTPILWTFPSFLKSLRAEGVDVPTIVRLTKFSELNLIRVVFRFLFTVPLLILGVDGVRPHIHINESMLWTDLLTMIAGFGCCISSGITLVIFFPRSIEGEIAARDAAKERKRTRSYGQTTSQADVESNRQMSSYQNRPASSTGGTYLLTNSPVKQTYSFDGHVEEMVDIPYRPEMQSEPNAWEDEEERDIPAALPQAQFKPVRKKAQNRDIEMSSTSESLTEGNLSVHNMRMSNVNPMIHNFISPIDLYETPGNGSRLTFTRK</sequence>
<feature type="transmembrane region" description="Helical" evidence="2">
    <location>
        <begin position="145"/>
        <end position="163"/>
    </location>
</feature>
<keyword evidence="2" id="KW-0472">Membrane</keyword>
<keyword evidence="4" id="KW-1185">Reference proteome</keyword>
<keyword evidence="2" id="KW-1133">Transmembrane helix</keyword>
<feature type="transmembrane region" description="Helical" evidence="2">
    <location>
        <begin position="257"/>
        <end position="281"/>
    </location>
</feature>
<feature type="transmembrane region" description="Helical" evidence="2">
    <location>
        <begin position="175"/>
        <end position="194"/>
    </location>
</feature>
<feature type="transmembrane region" description="Helical" evidence="2">
    <location>
        <begin position="49"/>
        <end position="68"/>
    </location>
</feature>
<dbReference type="EMBL" id="JADNYJ010000004">
    <property type="protein sequence ID" value="KAF8911575.1"/>
    <property type="molecule type" value="Genomic_DNA"/>
</dbReference>
<dbReference type="Proteomes" id="UP000724874">
    <property type="component" value="Unassembled WGS sequence"/>
</dbReference>
<protein>
    <submittedName>
        <fullName evidence="3">Uncharacterized protein</fullName>
    </submittedName>
</protein>
<feature type="compositionally biased region" description="Polar residues" evidence="1">
    <location>
        <begin position="303"/>
        <end position="335"/>
    </location>
</feature>